<dbReference type="EMBL" id="JBJQOH010000001">
    <property type="protein sequence ID" value="KAL3699285.1"/>
    <property type="molecule type" value="Genomic_DNA"/>
</dbReference>
<dbReference type="AlphaFoldDB" id="A0ABD3I6G1"/>
<sequence length="76" mass="8506">MYDSAQCLGKWNVLDRTLALLLTAQTVNPESNINHLDEPSGREEAVNGKRIKRGVGDNTQFVVDGMRDTMRKLVMS</sequence>
<organism evidence="1 2">
    <name type="scientific">Riccia sorocarpa</name>
    <dbReference type="NCBI Taxonomy" id="122646"/>
    <lineage>
        <taxon>Eukaryota</taxon>
        <taxon>Viridiplantae</taxon>
        <taxon>Streptophyta</taxon>
        <taxon>Embryophyta</taxon>
        <taxon>Marchantiophyta</taxon>
        <taxon>Marchantiopsida</taxon>
        <taxon>Marchantiidae</taxon>
        <taxon>Marchantiales</taxon>
        <taxon>Ricciaceae</taxon>
        <taxon>Riccia</taxon>
    </lineage>
</organism>
<proteinExistence type="predicted"/>
<dbReference type="Proteomes" id="UP001633002">
    <property type="component" value="Unassembled WGS sequence"/>
</dbReference>
<protein>
    <submittedName>
        <fullName evidence="1">Uncharacterized protein</fullName>
    </submittedName>
</protein>
<keyword evidence="2" id="KW-1185">Reference proteome</keyword>
<reference evidence="1 2" key="1">
    <citation type="submission" date="2024-09" db="EMBL/GenBank/DDBJ databases">
        <title>Chromosome-scale assembly of Riccia sorocarpa.</title>
        <authorList>
            <person name="Paukszto L."/>
        </authorList>
    </citation>
    <scope>NUCLEOTIDE SEQUENCE [LARGE SCALE GENOMIC DNA]</scope>
    <source>
        <strain evidence="1">LP-2024</strain>
        <tissue evidence="1">Aerial parts of the thallus</tissue>
    </source>
</reference>
<comment type="caution">
    <text evidence="1">The sequence shown here is derived from an EMBL/GenBank/DDBJ whole genome shotgun (WGS) entry which is preliminary data.</text>
</comment>
<accession>A0ABD3I6G1</accession>
<name>A0ABD3I6G1_9MARC</name>
<evidence type="ECO:0000313" key="2">
    <source>
        <dbReference type="Proteomes" id="UP001633002"/>
    </source>
</evidence>
<evidence type="ECO:0000313" key="1">
    <source>
        <dbReference type="EMBL" id="KAL3699285.1"/>
    </source>
</evidence>
<gene>
    <name evidence="1" type="ORF">R1sor_017307</name>
</gene>